<keyword evidence="2" id="KW-1185">Reference proteome</keyword>
<dbReference type="EMBL" id="KZ678128">
    <property type="protein sequence ID" value="PSN74871.1"/>
    <property type="molecule type" value="Genomic_DNA"/>
</dbReference>
<evidence type="ECO:0000313" key="1">
    <source>
        <dbReference type="EMBL" id="PSN74871.1"/>
    </source>
</evidence>
<dbReference type="AlphaFoldDB" id="A0A2T2PB39"/>
<dbReference type="Proteomes" id="UP000240883">
    <property type="component" value="Unassembled WGS sequence"/>
</dbReference>
<dbReference type="SUPFAM" id="SSF55144">
    <property type="entry name" value="LigT-like"/>
    <property type="match status" value="1"/>
</dbReference>
<evidence type="ECO:0000313" key="2">
    <source>
        <dbReference type="Proteomes" id="UP000240883"/>
    </source>
</evidence>
<accession>A0A2T2PB39</accession>
<organism evidence="1 2">
    <name type="scientific">Corynespora cassiicola Philippines</name>
    <dbReference type="NCBI Taxonomy" id="1448308"/>
    <lineage>
        <taxon>Eukaryota</taxon>
        <taxon>Fungi</taxon>
        <taxon>Dikarya</taxon>
        <taxon>Ascomycota</taxon>
        <taxon>Pezizomycotina</taxon>
        <taxon>Dothideomycetes</taxon>
        <taxon>Pleosporomycetidae</taxon>
        <taxon>Pleosporales</taxon>
        <taxon>Corynesporascaceae</taxon>
        <taxon>Corynespora</taxon>
    </lineage>
</organism>
<dbReference type="InterPro" id="IPR009097">
    <property type="entry name" value="Cyclic_Pdiesterase"/>
</dbReference>
<dbReference type="Gene3D" id="3.90.1140.10">
    <property type="entry name" value="Cyclic phosphodiesterase"/>
    <property type="match status" value="1"/>
</dbReference>
<feature type="non-terminal residue" evidence="1">
    <location>
        <position position="210"/>
    </location>
</feature>
<dbReference type="Pfam" id="PF13563">
    <property type="entry name" value="2_5_RNA_ligase2"/>
    <property type="match status" value="1"/>
</dbReference>
<dbReference type="PANTHER" id="PTHR37474">
    <property type="entry name" value="RNA LIGASE/CYCLIC NUCLEOTIDE PHOSPHODIESTERASE"/>
    <property type="match status" value="1"/>
</dbReference>
<feature type="non-terminal residue" evidence="1">
    <location>
        <position position="1"/>
    </location>
</feature>
<dbReference type="PANTHER" id="PTHR37474:SF1">
    <property type="entry name" value="2'-5' RNA LIGASE FAMILY PROTEIN"/>
    <property type="match status" value="1"/>
</dbReference>
<name>A0A2T2PB39_CORCC</name>
<gene>
    <name evidence="1" type="ORF">BS50DRAFT_463765</name>
</gene>
<protein>
    <recommendedName>
        <fullName evidence="3">LigT-like protein</fullName>
    </recommendedName>
</protein>
<reference evidence="1 2" key="1">
    <citation type="journal article" date="2018" name="Front. Microbiol.">
        <title>Genome-Wide Analysis of Corynespora cassiicola Leaf Fall Disease Putative Effectors.</title>
        <authorList>
            <person name="Lopez D."/>
            <person name="Ribeiro S."/>
            <person name="Label P."/>
            <person name="Fumanal B."/>
            <person name="Venisse J.S."/>
            <person name="Kohler A."/>
            <person name="de Oliveira R.R."/>
            <person name="Labutti K."/>
            <person name="Lipzen A."/>
            <person name="Lail K."/>
            <person name="Bauer D."/>
            <person name="Ohm R.A."/>
            <person name="Barry K.W."/>
            <person name="Spatafora J."/>
            <person name="Grigoriev I.V."/>
            <person name="Martin F.M."/>
            <person name="Pujade-Renaud V."/>
        </authorList>
    </citation>
    <scope>NUCLEOTIDE SEQUENCE [LARGE SCALE GENOMIC DNA]</scope>
    <source>
        <strain evidence="1 2">Philippines</strain>
    </source>
</reference>
<dbReference type="OrthoDB" id="10263155at2759"/>
<proteinExistence type="predicted"/>
<sequence length="210" mass="23265">AAAAHLPSHLSHKAALVLLPPPAICPPIEAVRRLRDRHFARWPPHINLLYPFLASPSEPDPASQQGDSPRLRQDIRARIQHAVRGAPPFHVSLSADPAGIFSHSKRSKTVWLGPSSTSVQQLQAALQAEFSDCDADKRPFTPHLSVGQANSDSASAQLREEIKNSVTEFIGDSRHEQTAALDWYVDRVYVIERKGFHGRFKVIGEVELQK</sequence>
<evidence type="ECO:0008006" key="3">
    <source>
        <dbReference type="Google" id="ProtNLM"/>
    </source>
</evidence>